<dbReference type="Pfam" id="PF13177">
    <property type="entry name" value="DNA_pol3_delta2"/>
    <property type="match status" value="1"/>
</dbReference>
<dbReference type="AlphaFoldDB" id="A0A1G2QF54"/>
<name>A0A1G2QF54_9BACT</name>
<dbReference type="InterPro" id="IPR027417">
    <property type="entry name" value="P-loop_NTPase"/>
</dbReference>
<accession>A0A1G2QF54</accession>
<comment type="caution">
    <text evidence="1">The sequence shown here is derived from an EMBL/GenBank/DDBJ whole genome shotgun (WGS) entry which is preliminary data.</text>
</comment>
<dbReference type="Gene3D" id="3.40.50.300">
    <property type="entry name" value="P-loop containing nucleotide triphosphate hydrolases"/>
    <property type="match status" value="1"/>
</dbReference>
<protein>
    <recommendedName>
        <fullName evidence="3">DNA polymerase III delta N-terminal domain-containing protein</fullName>
    </recommendedName>
</protein>
<sequence length="218" mass="24257">MISFAHHSYLIIGDRQAAVALIKKSITANLGLELVGYPDFYLADHDLFGVDDSRELKQRINARAFGGGRKFFLISIGSTSAEAQNALLKVLEEPAGEAHIFIIARSAKIFLPTVLSRCELVLVSDSEVLDSTGWPEFLIQSPAQRLKTITDWHKADQLSKEFLGRLLDDIERAIVAQANRSGLSALVQARRYIYDRALLPKMVLEYLAVALPQFSKTK</sequence>
<gene>
    <name evidence="1" type="ORF">A2571_02880</name>
</gene>
<dbReference type="EMBL" id="MHTJ01000003">
    <property type="protein sequence ID" value="OHA58689.1"/>
    <property type="molecule type" value="Genomic_DNA"/>
</dbReference>
<organism evidence="1 2">
    <name type="scientific">Candidatus Vogelbacteria bacterium RIFOXYD1_FULL_44_32</name>
    <dbReference type="NCBI Taxonomy" id="1802438"/>
    <lineage>
        <taxon>Bacteria</taxon>
        <taxon>Candidatus Vogeliibacteriota</taxon>
    </lineage>
</organism>
<evidence type="ECO:0000313" key="1">
    <source>
        <dbReference type="EMBL" id="OHA58689.1"/>
    </source>
</evidence>
<dbReference type="SUPFAM" id="SSF52540">
    <property type="entry name" value="P-loop containing nucleoside triphosphate hydrolases"/>
    <property type="match status" value="1"/>
</dbReference>
<evidence type="ECO:0000313" key="2">
    <source>
        <dbReference type="Proteomes" id="UP000177043"/>
    </source>
</evidence>
<evidence type="ECO:0008006" key="3">
    <source>
        <dbReference type="Google" id="ProtNLM"/>
    </source>
</evidence>
<reference evidence="1 2" key="1">
    <citation type="journal article" date="2016" name="Nat. Commun.">
        <title>Thousands of microbial genomes shed light on interconnected biogeochemical processes in an aquifer system.</title>
        <authorList>
            <person name="Anantharaman K."/>
            <person name="Brown C.T."/>
            <person name="Hug L.A."/>
            <person name="Sharon I."/>
            <person name="Castelle C.J."/>
            <person name="Probst A.J."/>
            <person name="Thomas B.C."/>
            <person name="Singh A."/>
            <person name="Wilkins M.J."/>
            <person name="Karaoz U."/>
            <person name="Brodie E.L."/>
            <person name="Williams K.H."/>
            <person name="Hubbard S.S."/>
            <person name="Banfield J.F."/>
        </authorList>
    </citation>
    <scope>NUCLEOTIDE SEQUENCE [LARGE SCALE GENOMIC DNA]</scope>
</reference>
<dbReference type="STRING" id="1802438.A2571_02880"/>
<dbReference type="Proteomes" id="UP000177043">
    <property type="component" value="Unassembled WGS sequence"/>
</dbReference>
<proteinExistence type="predicted"/>